<protein>
    <submittedName>
        <fullName evidence="2">Uncharacterized protein</fullName>
    </submittedName>
</protein>
<keyword evidence="3" id="KW-1185">Reference proteome</keyword>
<keyword evidence="1" id="KW-1133">Transmembrane helix</keyword>
<feature type="transmembrane region" description="Helical" evidence="1">
    <location>
        <begin position="61"/>
        <end position="82"/>
    </location>
</feature>
<evidence type="ECO:0000313" key="2">
    <source>
        <dbReference type="EMBL" id="PVD19876.1"/>
    </source>
</evidence>
<dbReference type="EMBL" id="PZQS01000013">
    <property type="protein sequence ID" value="PVD19876.1"/>
    <property type="molecule type" value="Genomic_DNA"/>
</dbReference>
<name>A0A2T7NFE2_POMCA</name>
<evidence type="ECO:0000256" key="1">
    <source>
        <dbReference type="SAM" id="Phobius"/>
    </source>
</evidence>
<reference evidence="2 3" key="1">
    <citation type="submission" date="2018-04" db="EMBL/GenBank/DDBJ databases">
        <title>The genome of golden apple snail Pomacea canaliculata provides insight into stress tolerance and invasive adaptation.</title>
        <authorList>
            <person name="Liu C."/>
            <person name="Liu B."/>
            <person name="Ren Y."/>
            <person name="Zhang Y."/>
            <person name="Wang H."/>
            <person name="Li S."/>
            <person name="Jiang F."/>
            <person name="Yin L."/>
            <person name="Zhang G."/>
            <person name="Qian W."/>
            <person name="Fan W."/>
        </authorList>
    </citation>
    <scope>NUCLEOTIDE SEQUENCE [LARGE SCALE GENOMIC DNA]</scope>
    <source>
        <strain evidence="2">SZHN2017</strain>
        <tissue evidence="2">Muscle</tissue>
    </source>
</reference>
<dbReference type="Proteomes" id="UP000245119">
    <property type="component" value="Linkage Group LG13"/>
</dbReference>
<evidence type="ECO:0000313" key="3">
    <source>
        <dbReference type="Proteomes" id="UP000245119"/>
    </source>
</evidence>
<gene>
    <name evidence="2" type="ORF">C0Q70_20369</name>
</gene>
<comment type="caution">
    <text evidence="2">The sequence shown here is derived from an EMBL/GenBank/DDBJ whole genome shotgun (WGS) entry which is preliminary data.</text>
</comment>
<organism evidence="2 3">
    <name type="scientific">Pomacea canaliculata</name>
    <name type="common">Golden apple snail</name>
    <dbReference type="NCBI Taxonomy" id="400727"/>
    <lineage>
        <taxon>Eukaryota</taxon>
        <taxon>Metazoa</taxon>
        <taxon>Spiralia</taxon>
        <taxon>Lophotrochozoa</taxon>
        <taxon>Mollusca</taxon>
        <taxon>Gastropoda</taxon>
        <taxon>Caenogastropoda</taxon>
        <taxon>Architaenioglossa</taxon>
        <taxon>Ampullarioidea</taxon>
        <taxon>Ampullariidae</taxon>
        <taxon>Pomacea</taxon>
    </lineage>
</organism>
<dbReference type="AlphaFoldDB" id="A0A2T7NFE2"/>
<keyword evidence="1" id="KW-0812">Transmembrane</keyword>
<keyword evidence="1" id="KW-0472">Membrane</keyword>
<accession>A0A2T7NFE2</accession>
<sequence length="113" mass="12582">MAGEDSGEGITVSVNVSSTADQDYSHLPVYDFHKMVALDWDKVYDGPMNQLLYTSWNGLNIGRLTLAIWILASHLALILFVLGKAKLREQPKNILIINLSLANILLRGLPRPH</sequence>
<proteinExistence type="predicted"/>
<dbReference type="OrthoDB" id="6072453at2759"/>